<feature type="transmembrane region" description="Helical" evidence="7">
    <location>
        <begin position="172"/>
        <end position="202"/>
    </location>
</feature>
<dbReference type="SUPFAM" id="SSF52540">
    <property type="entry name" value="P-loop containing nucleoside triphosphate hydrolases"/>
    <property type="match status" value="1"/>
</dbReference>
<organism evidence="10 11">
    <name type="scientific">Lichenicoccus roseus</name>
    <dbReference type="NCBI Taxonomy" id="2683649"/>
    <lineage>
        <taxon>Bacteria</taxon>
        <taxon>Pseudomonadati</taxon>
        <taxon>Pseudomonadota</taxon>
        <taxon>Alphaproteobacteria</taxon>
        <taxon>Acetobacterales</taxon>
        <taxon>Acetobacteraceae</taxon>
        <taxon>Lichenicoccus</taxon>
    </lineage>
</organism>
<evidence type="ECO:0000256" key="3">
    <source>
        <dbReference type="ARBA" id="ARBA00022741"/>
    </source>
</evidence>
<evidence type="ECO:0000256" key="5">
    <source>
        <dbReference type="ARBA" id="ARBA00022989"/>
    </source>
</evidence>
<keyword evidence="3" id="KW-0547">Nucleotide-binding</keyword>
<dbReference type="EMBL" id="VCDI01000007">
    <property type="protein sequence ID" value="TLU71247.1"/>
    <property type="molecule type" value="Genomic_DNA"/>
</dbReference>
<dbReference type="InterPro" id="IPR014216">
    <property type="entry name" value="ABC_transptr_CydD"/>
</dbReference>
<feature type="domain" description="ABC transporter" evidence="8">
    <location>
        <begin position="379"/>
        <end position="593"/>
    </location>
</feature>
<dbReference type="InterPro" id="IPR036640">
    <property type="entry name" value="ABC1_TM_sf"/>
</dbReference>
<evidence type="ECO:0000256" key="6">
    <source>
        <dbReference type="ARBA" id="ARBA00023136"/>
    </source>
</evidence>
<evidence type="ECO:0000256" key="1">
    <source>
        <dbReference type="ARBA" id="ARBA00004651"/>
    </source>
</evidence>
<dbReference type="OrthoDB" id="5288404at2"/>
<keyword evidence="6 7" id="KW-0472">Membrane</keyword>
<keyword evidence="4" id="KW-0067">ATP-binding</keyword>
<evidence type="ECO:0000256" key="4">
    <source>
        <dbReference type="ARBA" id="ARBA00022840"/>
    </source>
</evidence>
<proteinExistence type="predicted"/>
<keyword evidence="2 7" id="KW-0812">Transmembrane</keyword>
<dbReference type="PROSITE" id="PS00211">
    <property type="entry name" value="ABC_TRANSPORTER_1"/>
    <property type="match status" value="1"/>
</dbReference>
<evidence type="ECO:0000259" key="8">
    <source>
        <dbReference type="PROSITE" id="PS50893"/>
    </source>
</evidence>
<evidence type="ECO:0000259" key="9">
    <source>
        <dbReference type="PROSITE" id="PS50929"/>
    </source>
</evidence>
<dbReference type="Gene3D" id="1.20.1560.10">
    <property type="entry name" value="ABC transporter type 1, transmembrane domain"/>
    <property type="match status" value="1"/>
</dbReference>
<feature type="domain" description="ABC transmembrane type-1" evidence="9">
    <location>
        <begin position="50"/>
        <end position="334"/>
    </location>
</feature>
<evidence type="ECO:0000313" key="11">
    <source>
        <dbReference type="Proteomes" id="UP000305654"/>
    </source>
</evidence>
<dbReference type="Gene3D" id="3.40.50.300">
    <property type="entry name" value="P-loop containing nucleotide triphosphate hydrolases"/>
    <property type="match status" value="1"/>
</dbReference>
<dbReference type="NCBIfam" id="TIGR02857">
    <property type="entry name" value="CydD"/>
    <property type="match status" value="1"/>
</dbReference>
<dbReference type="InterPro" id="IPR039421">
    <property type="entry name" value="Type_1_exporter"/>
</dbReference>
<dbReference type="Proteomes" id="UP000305654">
    <property type="component" value="Unassembled WGS sequence"/>
</dbReference>
<keyword evidence="11" id="KW-1185">Reference proteome</keyword>
<dbReference type="InterPro" id="IPR017871">
    <property type="entry name" value="ABC_transporter-like_CS"/>
</dbReference>
<dbReference type="RefSeq" id="WP_138327284.1">
    <property type="nucleotide sequence ID" value="NZ_VCDI01000007.1"/>
</dbReference>
<evidence type="ECO:0000313" key="10">
    <source>
        <dbReference type="EMBL" id="TLU71247.1"/>
    </source>
</evidence>
<reference evidence="10 11" key="1">
    <citation type="submission" date="2019-05" db="EMBL/GenBank/DDBJ databases">
        <authorList>
            <person name="Pankratov T."/>
            <person name="Grouzdev D."/>
        </authorList>
    </citation>
    <scope>NUCLEOTIDE SEQUENCE [LARGE SCALE GENOMIC DNA]</scope>
    <source>
        <strain evidence="10 11">KEBCLARHB70R</strain>
    </source>
</reference>
<feature type="transmembrane region" description="Helical" evidence="7">
    <location>
        <begin position="83"/>
        <end position="105"/>
    </location>
</feature>
<dbReference type="PROSITE" id="PS50929">
    <property type="entry name" value="ABC_TM1F"/>
    <property type="match status" value="1"/>
</dbReference>
<dbReference type="PROSITE" id="PS50893">
    <property type="entry name" value="ABC_TRANSPORTER_2"/>
    <property type="match status" value="1"/>
</dbReference>
<gene>
    <name evidence="10" type="primary">cydD</name>
    <name evidence="10" type="ORF">FE263_17225</name>
</gene>
<dbReference type="PANTHER" id="PTHR24221:SF654">
    <property type="entry name" value="ATP-BINDING CASSETTE SUB-FAMILY B MEMBER 6"/>
    <property type="match status" value="1"/>
</dbReference>
<dbReference type="InterPro" id="IPR003439">
    <property type="entry name" value="ABC_transporter-like_ATP-bd"/>
</dbReference>
<dbReference type="GO" id="GO:0005524">
    <property type="term" value="F:ATP binding"/>
    <property type="evidence" value="ECO:0007669"/>
    <property type="project" value="UniProtKB-KW"/>
</dbReference>
<dbReference type="GO" id="GO:0016887">
    <property type="term" value="F:ATP hydrolysis activity"/>
    <property type="evidence" value="ECO:0007669"/>
    <property type="project" value="InterPro"/>
</dbReference>
<dbReference type="InterPro" id="IPR027417">
    <property type="entry name" value="P-loop_NTPase"/>
</dbReference>
<dbReference type="InterPro" id="IPR003593">
    <property type="entry name" value="AAA+_ATPase"/>
</dbReference>
<dbReference type="Pfam" id="PF00005">
    <property type="entry name" value="ABC_tran"/>
    <property type="match status" value="1"/>
</dbReference>
<dbReference type="SMART" id="SM00382">
    <property type="entry name" value="AAA"/>
    <property type="match status" value="1"/>
</dbReference>
<feature type="transmembrane region" description="Helical" evidence="7">
    <location>
        <begin position="264"/>
        <end position="285"/>
    </location>
</feature>
<dbReference type="GO" id="GO:0005886">
    <property type="term" value="C:plasma membrane"/>
    <property type="evidence" value="ECO:0007669"/>
    <property type="project" value="UniProtKB-SubCell"/>
</dbReference>
<evidence type="ECO:0000256" key="2">
    <source>
        <dbReference type="ARBA" id="ARBA00022692"/>
    </source>
</evidence>
<evidence type="ECO:0000256" key="7">
    <source>
        <dbReference type="SAM" id="Phobius"/>
    </source>
</evidence>
<name>A0A5R9J423_9PROT</name>
<dbReference type="SUPFAM" id="SSF90123">
    <property type="entry name" value="ABC transporter transmembrane region"/>
    <property type="match status" value="1"/>
</dbReference>
<comment type="caution">
    <text evidence="10">The sequence shown here is derived from an EMBL/GenBank/DDBJ whole genome shotgun (WGS) entry which is preliminary data.</text>
</comment>
<comment type="subcellular location">
    <subcellularLocation>
        <location evidence="1">Cell membrane</location>
        <topology evidence="1">Multi-pass membrane protein</topology>
    </subcellularLocation>
</comment>
<dbReference type="CDD" id="cd18584">
    <property type="entry name" value="ABC_6TM_AarD_CydD"/>
    <property type="match status" value="1"/>
</dbReference>
<sequence length="593" mass="62924">MPKRPSRPSPPNRQHVAGAVAAGTGAIRATDDRARWLASTVRVGGWRNHAAAALLALDGFGAIGFAAALGGALGGLGHGDRRLLHWIALGLAASMLRGLCTWGSVRCGSSASMHVRRVLGRRMMVACLGLPPGLRPTVGEMMVTAIDAVEAIDGYVARFLPARRCAGLVPPLILLAVAFASPICAVIMAATLVPFVLAMVLAGGAAAEESRRQFAALSRLSGLFADRIRSLPVVLAFQDEDRQARLLARSATDLQRRTFEVLRIALVSSAALEFFAAISVALVAVYAGFNLLGLLPFHIPEHLDLGRAVFVLALAPELYAPMRRLAAAYHDRQAAQSAADPMMRIERLARPVDAPRRRVLIPRLLATTRQLRFETAPAIRFDEATVQYPGEEHPALDRLALHIEPGEFVVLLGPSGSGKTTALHLLLGLAPLSAGEVWIDEHPLSELGSIASSVAWVGQSPLIIPASVAENVALSRPDAARSEVEEAVTRVGLCAMLLGSPDGLDRMLDERGGGLSGGERRRIALARALLRPAPVLLLDEPTAHLDEAAALAVIRAIRTVARGRTTLVATHSEALAAVADRVVRLGPPRLDSR</sequence>
<dbReference type="InterPro" id="IPR011527">
    <property type="entry name" value="ABC1_TM_dom"/>
</dbReference>
<dbReference type="GO" id="GO:0042883">
    <property type="term" value="P:cysteine transport"/>
    <property type="evidence" value="ECO:0007669"/>
    <property type="project" value="InterPro"/>
</dbReference>
<protein>
    <submittedName>
        <fullName evidence="10">Thiol reductant ABC exporter subunit CydD</fullName>
    </submittedName>
</protein>
<keyword evidence="5 7" id="KW-1133">Transmembrane helix</keyword>
<dbReference type="GO" id="GO:0140359">
    <property type="term" value="F:ABC-type transporter activity"/>
    <property type="evidence" value="ECO:0007669"/>
    <property type="project" value="InterPro"/>
</dbReference>
<dbReference type="PANTHER" id="PTHR24221">
    <property type="entry name" value="ATP-BINDING CASSETTE SUB-FAMILY B"/>
    <property type="match status" value="1"/>
</dbReference>
<accession>A0A5R9J423</accession>
<feature type="transmembrane region" description="Helical" evidence="7">
    <location>
        <begin position="53"/>
        <end position="76"/>
    </location>
</feature>
<dbReference type="Pfam" id="PF00664">
    <property type="entry name" value="ABC_membrane"/>
    <property type="match status" value="1"/>
</dbReference>
<dbReference type="AlphaFoldDB" id="A0A5R9J423"/>